<dbReference type="Pfam" id="PF25805">
    <property type="entry name" value="IQUB"/>
    <property type="match status" value="1"/>
</dbReference>
<proteinExistence type="predicted"/>
<keyword evidence="4" id="KW-1185">Reference proteome</keyword>
<dbReference type="GO" id="GO:0060271">
    <property type="term" value="P:cilium assembly"/>
    <property type="evidence" value="ECO:0007669"/>
    <property type="project" value="TreeGrafter"/>
</dbReference>
<feature type="compositionally biased region" description="Low complexity" evidence="1">
    <location>
        <begin position="525"/>
        <end position="542"/>
    </location>
</feature>
<name>A0A9N9MIA6_9CUCU</name>
<dbReference type="GO" id="GO:0030317">
    <property type="term" value="P:flagellated sperm motility"/>
    <property type="evidence" value="ECO:0007669"/>
    <property type="project" value="TreeGrafter"/>
</dbReference>
<feature type="region of interest" description="Disordered" evidence="1">
    <location>
        <begin position="517"/>
        <end position="542"/>
    </location>
</feature>
<dbReference type="Proteomes" id="UP001152799">
    <property type="component" value="Chromosome 1"/>
</dbReference>
<dbReference type="PANTHER" id="PTHR21074:SF0">
    <property type="entry name" value="IQ AND UBIQUITIN-LIKE DOMAIN-CONTAINING PROTEIN"/>
    <property type="match status" value="1"/>
</dbReference>
<dbReference type="InterPro" id="IPR037695">
    <property type="entry name" value="IQUB"/>
</dbReference>
<dbReference type="GO" id="GO:0001669">
    <property type="term" value="C:acrosomal vesicle"/>
    <property type="evidence" value="ECO:0007669"/>
    <property type="project" value="TreeGrafter"/>
</dbReference>
<feature type="domain" description="IQ motif and ubiquitin-like" evidence="2">
    <location>
        <begin position="176"/>
        <end position="307"/>
    </location>
</feature>
<dbReference type="GO" id="GO:0031514">
    <property type="term" value="C:motile cilium"/>
    <property type="evidence" value="ECO:0007669"/>
    <property type="project" value="TreeGrafter"/>
</dbReference>
<reference evidence="3" key="1">
    <citation type="submission" date="2022-01" db="EMBL/GenBank/DDBJ databases">
        <authorList>
            <person name="King R."/>
        </authorList>
    </citation>
    <scope>NUCLEOTIDE SEQUENCE</scope>
</reference>
<protein>
    <recommendedName>
        <fullName evidence="2">IQ motif and ubiquitin-like domain-containing protein</fullName>
    </recommendedName>
</protein>
<dbReference type="AlphaFoldDB" id="A0A9N9MIA6"/>
<organism evidence="3 4">
    <name type="scientific">Ceutorhynchus assimilis</name>
    <name type="common">cabbage seed weevil</name>
    <dbReference type="NCBI Taxonomy" id="467358"/>
    <lineage>
        <taxon>Eukaryota</taxon>
        <taxon>Metazoa</taxon>
        <taxon>Ecdysozoa</taxon>
        <taxon>Arthropoda</taxon>
        <taxon>Hexapoda</taxon>
        <taxon>Insecta</taxon>
        <taxon>Pterygota</taxon>
        <taxon>Neoptera</taxon>
        <taxon>Endopterygota</taxon>
        <taxon>Coleoptera</taxon>
        <taxon>Polyphaga</taxon>
        <taxon>Cucujiformia</taxon>
        <taxon>Curculionidae</taxon>
        <taxon>Ceutorhynchinae</taxon>
        <taxon>Ceutorhynchus</taxon>
    </lineage>
</organism>
<evidence type="ECO:0000256" key="1">
    <source>
        <dbReference type="SAM" id="MobiDB-lite"/>
    </source>
</evidence>
<dbReference type="OrthoDB" id="10265862at2759"/>
<gene>
    <name evidence="3" type="ORF">CEUTPL_LOCUS1561</name>
</gene>
<evidence type="ECO:0000259" key="2">
    <source>
        <dbReference type="Pfam" id="PF25805"/>
    </source>
</evidence>
<accession>A0A9N9MIA6</accession>
<dbReference type="PANTHER" id="PTHR21074">
    <property type="entry name" value="IQ AND UBIQUITIN-LIKE DOMAIN-CONTAINING PROTEIN"/>
    <property type="match status" value="1"/>
</dbReference>
<evidence type="ECO:0000313" key="4">
    <source>
        <dbReference type="Proteomes" id="UP001152799"/>
    </source>
</evidence>
<dbReference type="EMBL" id="OU892277">
    <property type="protein sequence ID" value="CAG9760841.1"/>
    <property type="molecule type" value="Genomic_DNA"/>
</dbReference>
<dbReference type="InterPro" id="IPR057887">
    <property type="entry name" value="IQUB_helical"/>
</dbReference>
<sequence length="571" mass="67329">MKNHRDTQTYFMRNRKVNKNCSKFTQVPTRKLNVSDKLLTPGPYETAEKREIRLEGKVKIIQRYFRAWQIKMRMKALRLESQRQIDFEAECDEVELQQMEAIRKKDIITKVFPVKGEDFSMLFNMVDRWKKAELERISEVSCGAARMAESYLLLEKEIEIIRSIECLKRNVKKSLELKKVMDFFKEIGSPIEWNSEYKDIHISMDTLEAQKGREYHELYKDLCKKSLSKNECFKIYSRIKEYIKTHECGKDGKEIISLIDRMCELTATGLSDNFLGALKKRIEALVLHHFQLQERNKHLTEHMRKVSTKHASSNLVYCHSCEKLKPIESFTIHARLQTLKICTICKRLNKVEQPWIDLAPHKFILTQIRNYERSHNGTSSIVFILKDRDIHLIVNIWHGHSAISECNDIYQLRLIRWKKHEEWAPWNCILLTTEEAKAHLGITDLETVYDQHFINHIFYKHALARIHFKHLTIYDNYYAKYKKGHCPPCEARLKCMSCLERDCRRCSRAASFVSEEESEDMSQITETNATAGRTTETPTTAESSECSLKVIHKNKNARQQSDDNYNFIQDL</sequence>
<evidence type="ECO:0000313" key="3">
    <source>
        <dbReference type="EMBL" id="CAG9760841.1"/>
    </source>
</evidence>